<evidence type="ECO:0000313" key="2">
    <source>
        <dbReference type="EMBL" id="JAE29105.1"/>
    </source>
</evidence>
<dbReference type="AlphaFoldDB" id="A0A0A9GVV1"/>
<proteinExistence type="predicted"/>
<organism evidence="2">
    <name type="scientific">Arundo donax</name>
    <name type="common">Giant reed</name>
    <name type="synonym">Donax arundinaceus</name>
    <dbReference type="NCBI Taxonomy" id="35708"/>
    <lineage>
        <taxon>Eukaryota</taxon>
        <taxon>Viridiplantae</taxon>
        <taxon>Streptophyta</taxon>
        <taxon>Embryophyta</taxon>
        <taxon>Tracheophyta</taxon>
        <taxon>Spermatophyta</taxon>
        <taxon>Magnoliopsida</taxon>
        <taxon>Liliopsida</taxon>
        <taxon>Poales</taxon>
        <taxon>Poaceae</taxon>
        <taxon>PACMAD clade</taxon>
        <taxon>Arundinoideae</taxon>
        <taxon>Arundineae</taxon>
        <taxon>Arundo</taxon>
    </lineage>
</organism>
<dbReference type="EMBL" id="GBRH01168791">
    <property type="protein sequence ID" value="JAE29105.1"/>
    <property type="molecule type" value="Transcribed_RNA"/>
</dbReference>
<name>A0A0A9GVV1_ARUDO</name>
<accession>A0A0A9GVV1</accession>
<reference evidence="2" key="1">
    <citation type="submission" date="2014-09" db="EMBL/GenBank/DDBJ databases">
        <authorList>
            <person name="Magalhaes I.L.F."/>
            <person name="Oliveira U."/>
            <person name="Santos F.R."/>
            <person name="Vidigal T.H.D.A."/>
            <person name="Brescovit A.D."/>
            <person name="Santos A.J."/>
        </authorList>
    </citation>
    <scope>NUCLEOTIDE SEQUENCE</scope>
    <source>
        <tissue evidence="2">Shoot tissue taken approximately 20 cm above the soil surface</tissue>
    </source>
</reference>
<reference evidence="2" key="2">
    <citation type="journal article" date="2015" name="Data Brief">
        <title>Shoot transcriptome of the giant reed, Arundo donax.</title>
        <authorList>
            <person name="Barrero R.A."/>
            <person name="Guerrero F.D."/>
            <person name="Moolhuijzen P."/>
            <person name="Goolsby J.A."/>
            <person name="Tidwell J."/>
            <person name="Bellgard S.E."/>
            <person name="Bellgard M.I."/>
        </authorList>
    </citation>
    <scope>NUCLEOTIDE SEQUENCE</scope>
    <source>
        <tissue evidence="2">Shoot tissue taken approximately 20 cm above the soil surface</tissue>
    </source>
</reference>
<feature type="region of interest" description="Disordered" evidence="1">
    <location>
        <begin position="55"/>
        <end position="88"/>
    </location>
</feature>
<evidence type="ECO:0000256" key="1">
    <source>
        <dbReference type="SAM" id="MobiDB-lite"/>
    </source>
</evidence>
<sequence length="88" mass="9040">MAVTAPWRHCIAGSRARERAAELLPVSTSLPTVSTAILVPGRKGETFSFSHWAAPPGSATAARHWSGTPTTSSTPVPANARSTVGSAS</sequence>
<protein>
    <submittedName>
        <fullName evidence="2">Uncharacterized protein</fullName>
    </submittedName>
</protein>